<feature type="region of interest" description="Disordered" evidence="1">
    <location>
        <begin position="22"/>
        <end position="84"/>
    </location>
</feature>
<dbReference type="EMBL" id="VIGI01000023">
    <property type="protein sequence ID" value="KAB8288834.1"/>
    <property type="molecule type" value="Genomic_DNA"/>
</dbReference>
<evidence type="ECO:0008006" key="4">
    <source>
        <dbReference type="Google" id="ProtNLM"/>
    </source>
</evidence>
<comment type="caution">
    <text evidence="2">The sequence shown here is derived from an EMBL/GenBank/DDBJ whole genome shotgun (WGS) entry which is preliminary data.</text>
</comment>
<evidence type="ECO:0000313" key="2">
    <source>
        <dbReference type="EMBL" id="KAB8288834.1"/>
    </source>
</evidence>
<evidence type="ECO:0000313" key="3">
    <source>
        <dbReference type="Proteomes" id="UP000326757"/>
    </source>
</evidence>
<dbReference type="AlphaFoldDB" id="A0A5N6JQ30"/>
<feature type="compositionally biased region" description="Basic and acidic residues" evidence="1">
    <location>
        <begin position="32"/>
        <end position="65"/>
    </location>
</feature>
<evidence type="ECO:0000256" key="1">
    <source>
        <dbReference type="SAM" id="MobiDB-lite"/>
    </source>
</evidence>
<dbReference type="OrthoDB" id="3509703at2759"/>
<name>A0A5N6JQ30_MONLA</name>
<accession>A0A5N6JQ30</accession>
<proteinExistence type="predicted"/>
<sequence length="445" mass="50961">MPSTKRTLAQANTDVILPLQKKKKAKCVPPNKDYESKTREDHLVREAQEAADAEKNDRGDCEKNKQGAPTACPSTAGVKSTSDSIYAQKDNSMLRSLLRNRNLQVSGTREEMIHRLEISPYNYESYTSEELSLILKNRDLKKTNYGSKETKIQRLKNSDEELFDRSNQKETGLYIDLDIRRWIVNVEEQVLKALGNPGTDYETLDFFVLNVLVRARALPIQGDREAVIKRFRADDEKPSSKSKDKAFMRDAIKNLTASLKKHKRACDKAKRDLENSLGHPVLDIATVMKVHKAVDKRDGEITNSYQPVHKPGPICDYDWKDSHWAKRSERELREICKRRGMKGWGTKATGIKWLETGSVEYDELSATSLQTMCMQRGIKVKSHEVRLDLARKLRETDEKEIAYWDLGIMALNKLCKERGMQVKANESKENLITRLRQADESTGRS</sequence>
<organism evidence="2 3">
    <name type="scientific">Monilinia laxa</name>
    <name type="common">Brown rot fungus</name>
    <name type="synonym">Sclerotinia laxa</name>
    <dbReference type="NCBI Taxonomy" id="61186"/>
    <lineage>
        <taxon>Eukaryota</taxon>
        <taxon>Fungi</taxon>
        <taxon>Dikarya</taxon>
        <taxon>Ascomycota</taxon>
        <taxon>Pezizomycotina</taxon>
        <taxon>Leotiomycetes</taxon>
        <taxon>Helotiales</taxon>
        <taxon>Sclerotiniaceae</taxon>
        <taxon>Monilinia</taxon>
    </lineage>
</organism>
<protein>
    <recommendedName>
        <fullName evidence="4">SAP domain-containing protein</fullName>
    </recommendedName>
</protein>
<gene>
    <name evidence="2" type="ORF">EYC80_010737</name>
</gene>
<reference evidence="2 3" key="1">
    <citation type="submission" date="2019-06" db="EMBL/GenBank/DDBJ databases">
        <title>Genome Sequence of the Brown Rot Fungal Pathogen Monilinia laxa.</title>
        <authorList>
            <person name="De Miccolis Angelini R.M."/>
            <person name="Landi L."/>
            <person name="Abate D."/>
            <person name="Pollastro S."/>
            <person name="Romanazzi G."/>
            <person name="Faretra F."/>
        </authorList>
    </citation>
    <scope>NUCLEOTIDE SEQUENCE [LARGE SCALE GENOMIC DNA]</scope>
    <source>
        <strain evidence="2 3">Mlax316</strain>
    </source>
</reference>
<keyword evidence="3" id="KW-1185">Reference proteome</keyword>
<dbReference type="Proteomes" id="UP000326757">
    <property type="component" value="Unassembled WGS sequence"/>
</dbReference>